<dbReference type="GO" id="GO:0071391">
    <property type="term" value="P:cellular response to estrogen stimulus"/>
    <property type="evidence" value="ECO:0007669"/>
    <property type="project" value="TreeGrafter"/>
</dbReference>
<keyword evidence="5" id="KW-0325">Glycoprotein</keyword>
<dbReference type="InterPro" id="IPR015819">
    <property type="entry name" value="Lipid_transp_b-sht_shell"/>
</dbReference>
<dbReference type="InterPro" id="IPR001846">
    <property type="entry name" value="VWF_type-D"/>
</dbReference>
<dbReference type="InterPro" id="IPR015258">
    <property type="entry name" value="Vitellinogen_b-sht_shell"/>
</dbReference>
<dbReference type="SMART" id="SM00216">
    <property type="entry name" value="VWD"/>
    <property type="match status" value="1"/>
</dbReference>
<dbReference type="InterPro" id="IPR015255">
    <property type="entry name" value="Vitellinogen_open_b-sht"/>
</dbReference>
<feature type="domain" description="VWFD" evidence="9">
    <location>
        <begin position="1029"/>
        <end position="1155"/>
    </location>
</feature>
<feature type="chain" id="PRO_5042210968" description="Phosvitin" evidence="7">
    <location>
        <begin position="17"/>
        <end position="1155"/>
    </location>
</feature>
<evidence type="ECO:0000256" key="4">
    <source>
        <dbReference type="ARBA" id="ARBA00023157"/>
    </source>
</evidence>
<keyword evidence="4 6" id="KW-1015">Disulfide bond</keyword>
<dbReference type="Pfam" id="PF01347">
    <property type="entry name" value="Vitellogenin_N"/>
    <property type="match status" value="2"/>
</dbReference>
<keyword evidence="11" id="KW-1185">Reference proteome</keyword>
<dbReference type="Gene3D" id="2.20.50.20">
    <property type="entry name" value="Lipovitellin. Chain A, domain 3"/>
    <property type="match status" value="1"/>
</dbReference>
<dbReference type="SUPFAM" id="SSF48431">
    <property type="entry name" value="Lipovitellin-phosvitin complex, superhelical domain"/>
    <property type="match status" value="1"/>
</dbReference>
<evidence type="ECO:0000256" key="1">
    <source>
        <dbReference type="ARBA" id="ARBA00022553"/>
    </source>
</evidence>
<dbReference type="Pfam" id="PF09175">
    <property type="entry name" value="Vit_b-sht_shell"/>
    <property type="match status" value="1"/>
</dbReference>
<dbReference type="InterPro" id="IPR050733">
    <property type="entry name" value="Vitellogenin/Apolipophorin"/>
</dbReference>
<dbReference type="GO" id="GO:0005319">
    <property type="term" value="F:lipid transporter activity"/>
    <property type="evidence" value="ECO:0007669"/>
    <property type="project" value="InterPro"/>
</dbReference>
<protein>
    <recommendedName>
        <fullName evidence="12">Phosvitin</fullName>
    </recommendedName>
</protein>
<dbReference type="InterPro" id="IPR015817">
    <property type="entry name" value="Vitellinogen_open_b-sht_sub1"/>
</dbReference>
<name>A0AAD7SUM4_9TELE</name>
<evidence type="ECO:0000256" key="3">
    <source>
        <dbReference type="ARBA" id="ARBA00022761"/>
    </source>
</evidence>
<dbReference type="Gene3D" id="2.20.90.10">
    <property type="entry name" value="Vitellinogen, beta-sheet shell domain"/>
    <property type="match status" value="1"/>
</dbReference>
<dbReference type="InterPro" id="IPR015816">
    <property type="entry name" value="Vitellinogen_b-sht_N"/>
</dbReference>
<evidence type="ECO:0000256" key="6">
    <source>
        <dbReference type="PROSITE-ProRule" id="PRU00557"/>
    </source>
</evidence>
<dbReference type="Pfam" id="PF00094">
    <property type="entry name" value="VWD"/>
    <property type="match status" value="1"/>
</dbReference>
<keyword evidence="1" id="KW-0597">Phosphoprotein</keyword>
<evidence type="ECO:0000256" key="2">
    <source>
        <dbReference type="ARBA" id="ARBA00022729"/>
    </source>
</evidence>
<dbReference type="PROSITE" id="PS51211">
    <property type="entry name" value="VITELLOGENIN"/>
    <property type="match status" value="1"/>
</dbReference>
<dbReference type="GO" id="GO:0032355">
    <property type="term" value="P:response to estradiol"/>
    <property type="evidence" value="ECO:0007669"/>
    <property type="project" value="TreeGrafter"/>
</dbReference>
<dbReference type="InterPro" id="IPR011030">
    <property type="entry name" value="Lipovitellin_superhlx_dom"/>
</dbReference>
<keyword evidence="3" id="KW-0758">Storage protein</keyword>
<evidence type="ECO:0000313" key="11">
    <source>
        <dbReference type="Proteomes" id="UP001221898"/>
    </source>
</evidence>
<feature type="disulfide bond" evidence="6">
    <location>
        <begin position="155"/>
        <end position="181"/>
    </location>
</feature>
<dbReference type="Pfam" id="PF09172">
    <property type="entry name" value="Vit_open_b-sht"/>
    <property type="match status" value="1"/>
</dbReference>
<reference evidence="10" key="1">
    <citation type="journal article" date="2023" name="Science">
        <title>Genome structures resolve the early diversification of teleost fishes.</title>
        <authorList>
            <person name="Parey E."/>
            <person name="Louis A."/>
            <person name="Montfort J."/>
            <person name="Bouchez O."/>
            <person name="Roques C."/>
            <person name="Iampietro C."/>
            <person name="Lluch J."/>
            <person name="Castinel A."/>
            <person name="Donnadieu C."/>
            <person name="Desvignes T."/>
            <person name="Floi Bucao C."/>
            <person name="Jouanno E."/>
            <person name="Wen M."/>
            <person name="Mejri S."/>
            <person name="Dirks R."/>
            <person name="Jansen H."/>
            <person name="Henkel C."/>
            <person name="Chen W.J."/>
            <person name="Zahm M."/>
            <person name="Cabau C."/>
            <person name="Klopp C."/>
            <person name="Thompson A.W."/>
            <person name="Robinson-Rechavi M."/>
            <person name="Braasch I."/>
            <person name="Lecointre G."/>
            <person name="Bobe J."/>
            <person name="Postlethwait J.H."/>
            <person name="Berthelot C."/>
            <person name="Roest Crollius H."/>
            <person name="Guiguen Y."/>
        </authorList>
    </citation>
    <scope>NUCLEOTIDE SEQUENCE</scope>
    <source>
        <strain evidence="10">NC1722</strain>
    </source>
</reference>
<dbReference type="SMART" id="SM01170">
    <property type="entry name" value="DUF1944"/>
    <property type="match status" value="1"/>
</dbReference>
<dbReference type="InterPro" id="IPR037088">
    <property type="entry name" value="Vitellinogen_b-sht_shell_sf"/>
</dbReference>
<dbReference type="EMBL" id="JAINUG010000035">
    <property type="protein sequence ID" value="KAJ8408502.1"/>
    <property type="molecule type" value="Genomic_DNA"/>
</dbReference>
<comment type="caution">
    <text evidence="6">Lacks conserved residue(s) required for the propagation of feature annotation.</text>
</comment>
<proteinExistence type="predicted"/>
<dbReference type="GO" id="GO:0045735">
    <property type="term" value="F:nutrient reservoir activity"/>
    <property type="evidence" value="ECO:0007669"/>
    <property type="project" value="UniProtKB-KW"/>
</dbReference>
<evidence type="ECO:0000256" key="7">
    <source>
        <dbReference type="SAM" id="SignalP"/>
    </source>
</evidence>
<dbReference type="AlphaFoldDB" id="A0AAD7SUM4"/>
<dbReference type="SUPFAM" id="SSF56968">
    <property type="entry name" value="Lipovitellin-phosvitin complex, beta-sheet shell regions"/>
    <property type="match status" value="3"/>
</dbReference>
<sequence length="1155" mass="128037">MRGIILALTLAIVVLKFPDKKTYRYKYEGMVMIGVSENGLVRTGVKITSSVDITEISQNIYLMQLVNPLIQEYNGVWPNAPFISVAKLNQALEPQLVQPVRFEYNNGQVGQIFTPASVSNTVVNIHRGILSMLQLTIKSTRTVYQLQEPGIAGTCHTNYVLQQHSVSDQIIITKSKDLTNCEEKVQRIIGMAYLRKPTSCNENTRDRIQESTLGTAVYKYALKPLKNIPGLLITKVTSKAVYQFSPFNDEGEASLSETRSWFLDALPAVGNLVSFRFIAERIRKSELTMAEAGQVLVSAMHLVQADQDIMKIAAPLHDYAAAALSTAKEEDLILALKALGNAGRPDSIKPIMKMLPGISSVAPEFLAKVQMDAVMALRNIAEQDPTRIQDIALRMFMDQSLEPEVRMLASVVLLEAKPPLALLATVAEALSRETNLQVASFVYSLMKSLSKSTAPGHERLQYDVRSCSQCLPCEWCNQPHPKVFIFKVQTYLLGKTFEPLEFGIRAEGLEDALMEDNIEPQTTSPSMSIQKVLKLLGRWKHVPSGKTLALIYIKLFGQEVFYARMDKKSIEEMLKVLREPISQYAMVWRVVAMLQQGKTLQLSRPFLLAELRGIFPICIGLPMEMSLVSTTVVTASVTAQVKIIPAPTGESSLAQLLNSEVHISTDGTLGMAVSTIAMVGINTDLIQAGRELHLMAHFITPIKFTTKTDVREGNVRLQFDPCSRETDLLTVRTGAFAVTRNSEDPIADKKILLLPGSTEHYTLKSHFKPEAQHSQGVSDEIMSTKTESPTVERSDHLSTGQNTMCAEAPTFGFRVCLETQSEDANLGDMLLYKVIGLSYLTISLKPAPNSALERVEVEIQTGPKSAAKIIEMTTIAEKPLIAQLKGRVLRQLRGMLTTDKNLGDSVPPLFAIVARARNSDGNLHGYELAVYADTAVSQPRVQILATELGSIVQWKVCIDAEQQNEYKALMAMRWGKDCQEYKMTVEGMTFYKSTVPVPFAIPTDDTQRSYSLAPSLSKTLTTLAKLSKSECIAEGGRFTTFDGVQYMYDMPRGCFHILAQDCLYSPRFMILMKPASVSDRLQVVKVHISNNDIEILPSVSGELRLIYNSHEIPSRNLPFTDTDGEVMVKKEGQGLVLSAERYGLDRVYFSGGRPS</sequence>
<evidence type="ECO:0000313" key="10">
    <source>
        <dbReference type="EMBL" id="KAJ8408502.1"/>
    </source>
</evidence>
<keyword evidence="2 7" id="KW-0732">Signal</keyword>
<dbReference type="PROSITE" id="PS51233">
    <property type="entry name" value="VWFD"/>
    <property type="match status" value="1"/>
</dbReference>
<evidence type="ECO:0000259" key="9">
    <source>
        <dbReference type="PROSITE" id="PS51233"/>
    </source>
</evidence>
<dbReference type="PANTHER" id="PTHR23345:SF9">
    <property type="entry name" value="VITELLOGENIN-RELATED"/>
    <property type="match status" value="1"/>
</dbReference>
<dbReference type="Gene3D" id="2.20.80.10">
    <property type="entry name" value="Lipovitellin-phosvitin complex, chain A, domain 4"/>
    <property type="match status" value="1"/>
</dbReference>
<feature type="signal peptide" evidence="7">
    <location>
        <begin position="1"/>
        <end position="16"/>
    </location>
</feature>
<evidence type="ECO:0008006" key="12">
    <source>
        <dbReference type="Google" id="ProtNLM"/>
    </source>
</evidence>
<accession>A0AAD7SUM4</accession>
<gene>
    <name evidence="10" type="ORF">AAFF_G00259160</name>
</gene>
<evidence type="ECO:0000256" key="5">
    <source>
        <dbReference type="ARBA" id="ARBA00023180"/>
    </source>
</evidence>
<dbReference type="SMART" id="SM01169">
    <property type="entry name" value="DUF1943"/>
    <property type="match status" value="1"/>
</dbReference>
<feature type="domain" description="Vitellogenin" evidence="8">
    <location>
        <begin position="17"/>
        <end position="965"/>
    </location>
</feature>
<dbReference type="PANTHER" id="PTHR23345">
    <property type="entry name" value="VITELLOGENIN-RELATED"/>
    <property type="match status" value="1"/>
</dbReference>
<dbReference type="Gene3D" id="2.30.230.10">
    <property type="entry name" value="Lipovitellin, beta-sheet shell regions, chain A"/>
    <property type="match status" value="1"/>
</dbReference>
<evidence type="ECO:0000259" key="8">
    <source>
        <dbReference type="PROSITE" id="PS51211"/>
    </source>
</evidence>
<organism evidence="10 11">
    <name type="scientific">Aldrovandia affinis</name>
    <dbReference type="NCBI Taxonomy" id="143900"/>
    <lineage>
        <taxon>Eukaryota</taxon>
        <taxon>Metazoa</taxon>
        <taxon>Chordata</taxon>
        <taxon>Craniata</taxon>
        <taxon>Vertebrata</taxon>
        <taxon>Euteleostomi</taxon>
        <taxon>Actinopterygii</taxon>
        <taxon>Neopterygii</taxon>
        <taxon>Teleostei</taxon>
        <taxon>Notacanthiformes</taxon>
        <taxon>Halosauridae</taxon>
        <taxon>Aldrovandia</taxon>
    </lineage>
</organism>
<dbReference type="SMART" id="SM00638">
    <property type="entry name" value="LPD_N"/>
    <property type="match status" value="1"/>
</dbReference>
<dbReference type="Proteomes" id="UP001221898">
    <property type="component" value="Unassembled WGS sequence"/>
</dbReference>
<comment type="caution">
    <text evidence="10">The sequence shown here is derived from an EMBL/GenBank/DDBJ whole genome shotgun (WGS) entry which is preliminary data.</text>
</comment>
<dbReference type="Gene3D" id="1.25.10.20">
    <property type="entry name" value="Vitellinogen, superhelical"/>
    <property type="match status" value="1"/>
</dbReference>
<dbReference type="InterPro" id="IPR001747">
    <property type="entry name" value="Vitellogenin_N"/>
</dbReference>